<keyword evidence="1 2" id="KW-0694">RNA-binding</keyword>
<dbReference type="RefSeq" id="WP_008041601.1">
    <property type="nucleotide sequence ID" value="NZ_CH724149.1"/>
</dbReference>
<gene>
    <name evidence="4" type="ORF">MED297_10691</name>
</gene>
<dbReference type="EMBL" id="AAOE01000002">
    <property type="protein sequence ID" value="EAR10972.1"/>
    <property type="molecule type" value="Genomic_DNA"/>
</dbReference>
<name>A4BAL6_9GAMM</name>
<evidence type="ECO:0000256" key="1">
    <source>
        <dbReference type="ARBA" id="ARBA00022884"/>
    </source>
</evidence>
<dbReference type="InterPro" id="IPR001890">
    <property type="entry name" value="RNA-binding_CRM"/>
</dbReference>
<keyword evidence="5" id="KW-1185">Reference proteome</keyword>
<accession>A4BAL6</accession>
<dbReference type="InterPro" id="IPR017924">
    <property type="entry name" value="RNA-binding_YhbY"/>
</dbReference>
<dbReference type="Proteomes" id="UP000005953">
    <property type="component" value="Unassembled WGS sequence"/>
</dbReference>
<comment type="caution">
    <text evidence="4">The sequence shown here is derived from an EMBL/GenBank/DDBJ whole genome shotgun (WGS) entry which is preliminary data.</text>
</comment>
<proteinExistence type="predicted"/>
<evidence type="ECO:0000313" key="4">
    <source>
        <dbReference type="EMBL" id="EAR10972.1"/>
    </source>
</evidence>
<dbReference type="Gene3D" id="3.30.110.60">
    <property type="entry name" value="YhbY-like"/>
    <property type="match status" value="1"/>
</dbReference>
<dbReference type="SMART" id="SM01103">
    <property type="entry name" value="CRS1_YhbY"/>
    <property type="match status" value="1"/>
</dbReference>
<dbReference type="SUPFAM" id="SSF75471">
    <property type="entry name" value="YhbY-like"/>
    <property type="match status" value="1"/>
</dbReference>
<organism evidence="4 5">
    <name type="scientific">Reinekea blandensis MED297</name>
    <dbReference type="NCBI Taxonomy" id="314283"/>
    <lineage>
        <taxon>Bacteria</taxon>
        <taxon>Pseudomonadati</taxon>
        <taxon>Pseudomonadota</taxon>
        <taxon>Gammaproteobacteria</taxon>
        <taxon>Oceanospirillales</taxon>
        <taxon>Saccharospirillaceae</taxon>
        <taxon>Reinekea</taxon>
    </lineage>
</organism>
<evidence type="ECO:0000256" key="2">
    <source>
        <dbReference type="PROSITE-ProRule" id="PRU00626"/>
    </source>
</evidence>
<dbReference type="AlphaFoldDB" id="A4BAL6"/>
<dbReference type="GO" id="GO:0003723">
    <property type="term" value="F:RNA binding"/>
    <property type="evidence" value="ECO:0007669"/>
    <property type="project" value="UniProtKB-UniRule"/>
</dbReference>
<dbReference type="PROSITE" id="PS51295">
    <property type="entry name" value="CRM"/>
    <property type="match status" value="1"/>
</dbReference>
<evidence type="ECO:0000313" key="5">
    <source>
        <dbReference type="Proteomes" id="UP000005953"/>
    </source>
</evidence>
<dbReference type="PANTHER" id="PTHR40065:SF3">
    <property type="entry name" value="RNA-BINDING PROTEIN YHBY"/>
    <property type="match status" value="1"/>
</dbReference>
<dbReference type="Pfam" id="PF01985">
    <property type="entry name" value="CRS1_YhbY"/>
    <property type="match status" value="1"/>
</dbReference>
<feature type="domain" description="CRM" evidence="3">
    <location>
        <begin position="1"/>
        <end position="97"/>
    </location>
</feature>
<sequence>MSLSQDQKKRLRTIGHQLNPIVTVGDKGLSATVIEEINRALNDHELIKVKVVTEDREDKKAIVAELITQTNAVLVQTIGHVALILRKADKPNPKLSNLKRFQNL</sequence>
<protein>
    <recommendedName>
        <fullName evidence="3">CRM domain-containing protein</fullName>
    </recommendedName>
</protein>
<dbReference type="HOGENOM" id="CLU_095994_2_1_6"/>
<evidence type="ECO:0000259" key="3">
    <source>
        <dbReference type="PROSITE" id="PS51295"/>
    </source>
</evidence>
<dbReference type="InterPro" id="IPR051925">
    <property type="entry name" value="RNA-binding_domain"/>
</dbReference>
<dbReference type="NCBIfam" id="TIGR00253">
    <property type="entry name" value="RNA_bind_YhbY"/>
    <property type="match status" value="1"/>
</dbReference>
<dbReference type="PANTHER" id="PTHR40065">
    <property type="entry name" value="RNA-BINDING PROTEIN YHBY"/>
    <property type="match status" value="1"/>
</dbReference>
<dbReference type="STRING" id="314283.MED297_10691"/>
<dbReference type="InterPro" id="IPR035920">
    <property type="entry name" value="YhbY-like_sf"/>
</dbReference>
<reference evidence="4 5" key="1">
    <citation type="submission" date="2006-02" db="EMBL/GenBank/DDBJ databases">
        <authorList>
            <person name="Pinhassi J."/>
            <person name="Pedros-Alio C."/>
            <person name="Ferriera S."/>
            <person name="Johnson J."/>
            <person name="Kravitz S."/>
            <person name="Halpern A."/>
            <person name="Remington K."/>
            <person name="Beeson K."/>
            <person name="Tran B."/>
            <person name="Rogers Y.-H."/>
            <person name="Friedman R."/>
            <person name="Venter J.C."/>
        </authorList>
    </citation>
    <scope>NUCLEOTIDE SEQUENCE [LARGE SCALE GENOMIC DNA]</scope>
    <source>
        <strain evidence="4 5">MED297</strain>
    </source>
</reference>